<dbReference type="SUPFAM" id="SSF56935">
    <property type="entry name" value="Porins"/>
    <property type="match status" value="1"/>
</dbReference>
<evidence type="ECO:0000256" key="4">
    <source>
        <dbReference type="ARBA" id="ARBA00022692"/>
    </source>
</evidence>
<keyword evidence="6" id="KW-0472">Membrane</keyword>
<feature type="chain" id="PRO_5030031054" description="TonB-dependent receptor" evidence="8">
    <location>
        <begin position="24"/>
        <end position="562"/>
    </location>
</feature>
<evidence type="ECO:0000313" key="9">
    <source>
        <dbReference type="EMBL" id="SHE44065.1"/>
    </source>
</evidence>
<name>A0A1M4TI31_9BACE</name>
<dbReference type="PANTHER" id="PTHR30069:SF29">
    <property type="entry name" value="HEMOGLOBIN AND HEMOGLOBIN-HAPTOGLOBIN-BINDING PROTEIN 1-RELATED"/>
    <property type="match status" value="1"/>
</dbReference>
<evidence type="ECO:0000256" key="5">
    <source>
        <dbReference type="ARBA" id="ARBA00022729"/>
    </source>
</evidence>
<dbReference type="InterPro" id="IPR036942">
    <property type="entry name" value="Beta-barrel_TonB_sf"/>
</dbReference>
<feature type="signal peptide" evidence="8">
    <location>
        <begin position="1"/>
        <end position="23"/>
    </location>
</feature>
<dbReference type="STRING" id="871325.SAMN05444349_102127"/>
<keyword evidence="3" id="KW-1134">Transmembrane beta strand</keyword>
<dbReference type="GO" id="GO:0015344">
    <property type="term" value="F:siderophore uptake transmembrane transporter activity"/>
    <property type="evidence" value="ECO:0007669"/>
    <property type="project" value="TreeGrafter"/>
</dbReference>
<gene>
    <name evidence="9" type="ORF">SAMN05444349_102127</name>
</gene>
<keyword evidence="7" id="KW-0998">Cell outer membrane</keyword>
<comment type="subcellular location">
    <subcellularLocation>
        <location evidence="1">Cell outer membrane</location>
        <topology evidence="1">Multi-pass membrane protein</topology>
    </subcellularLocation>
</comment>
<evidence type="ECO:0000256" key="6">
    <source>
        <dbReference type="ARBA" id="ARBA00023136"/>
    </source>
</evidence>
<sequence>MKRSLYIAGGLTLVALMPFELQAQTTQPKDTTMNRTVVVEQEYNPDIMDASKVNVLPKVEEPTISKKEVEYAIGFLPASSIPADLMRPYTGTEIQPGSKLGYVRAGYGNYGNLDVLANYLFKISDKDKLNLRFQMDGMDGKLTIPTQEEKWKAYYYRTRANMDYIHQFNKVDLNIAANFGLSNFNLAPNEPSKQKFTEADFHLGVKSTDETYPVQFKAETNFMMYNRQNNNLLFFNETLGETQIRTKGLVSGAISDEQSINIGLDMRNIFYNKDLKLNEIPVYEDRTTLDLNPYYKLQSDNWNLRIGANVDFSFGSGKTLRVSPDVVAQYIFSESYVLYAQATGGKLVNDFRRLEALCPYALPVNAIQDTYEQFNAALGFKASPYPGLWFNLYGGYQDLKDDLYQVSEEVDNNAGPDSEPMPYQFLNMAMTNSHNFYAGMKISYEYKDIVTLSASGTYRNWDSKEDYALLLKPACEFNFNATFKPIKELGINIGYDYIGREDVKEFGKLSAVSDLYAGASYNVFKGVSVYARINNLMNKKYQYYLGYPTEGFNFIGGLSFSF</sequence>
<dbReference type="EMBL" id="FQVD01000002">
    <property type="protein sequence ID" value="SHE44065.1"/>
    <property type="molecule type" value="Genomic_DNA"/>
</dbReference>
<dbReference type="PANTHER" id="PTHR30069">
    <property type="entry name" value="TONB-DEPENDENT OUTER MEMBRANE RECEPTOR"/>
    <property type="match status" value="1"/>
</dbReference>
<dbReference type="InterPro" id="IPR039426">
    <property type="entry name" value="TonB-dep_rcpt-like"/>
</dbReference>
<proteinExistence type="predicted"/>
<evidence type="ECO:0000256" key="2">
    <source>
        <dbReference type="ARBA" id="ARBA00022448"/>
    </source>
</evidence>
<evidence type="ECO:0000313" key="10">
    <source>
        <dbReference type="Proteomes" id="UP000184436"/>
    </source>
</evidence>
<organism evidence="9 10">
    <name type="scientific">Bacteroides faecichinchillae</name>
    <dbReference type="NCBI Taxonomy" id="871325"/>
    <lineage>
        <taxon>Bacteria</taxon>
        <taxon>Pseudomonadati</taxon>
        <taxon>Bacteroidota</taxon>
        <taxon>Bacteroidia</taxon>
        <taxon>Bacteroidales</taxon>
        <taxon>Bacteroidaceae</taxon>
        <taxon>Bacteroides</taxon>
    </lineage>
</organism>
<evidence type="ECO:0000256" key="1">
    <source>
        <dbReference type="ARBA" id="ARBA00004571"/>
    </source>
</evidence>
<evidence type="ECO:0000256" key="8">
    <source>
        <dbReference type="SAM" id="SignalP"/>
    </source>
</evidence>
<keyword evidence="5 8" id="KW-0732">Signal</keyword>
<evidence type="ECO:0008006" key="11">
    <source>
        <dbReference type="Google" id="ProtNLM"/>
    </source>
</evidence>
<evidence type="ECO:0000256" key="3">
    <source>
        <dbReference type="ARBA" id="ARBA00022452"/>
    </source>
</evidence>
<dbReference type="GO" id="GO:0044718">
    <property type="term" value="P:siderophore transmembrane transport"/>
    <property type="evidence" value="ECO:0007669"/>
    <property type="project" value="TreeGrafter"/>
</dbReference>
<protein>
    <recommendedName>
        <fullName evidence="11">TonB-dependent receptor</fullName>
    </recommendedName>
</protein>
<reference evidence="9 10" key="1">
    <citation type="submission" date="2016-11" db="EMBL/GenBank/DDBJ databases">
        <authorList>
            <person name="Jaros S."/>
            <person name="Januszkiewicz K."/>
            <person name="Wedrychowicz H."/>
        </authorList>
    </citation>
    <scope>NUCLEOTIDE SEQUENCE [LARGE SCALE GENOMIC DNA]</scope>
    <source>
        <strain evidence="9 10">DSM 26883</strain>
    </source>
</reference>
<dbReference type="OrthoDB" id="1264254at2"/>
<dbReference type="Proteomes" id="UP000184436">
    <property type="component" value="Unassembled WGS sequence"/>
</dbReference>
<dbReference type="Gene3D" id="2.40.170.20">
    <property type="entry name" value="TonB-dependent receptor, beta-barrel domain"/>
    <property type="match status" value="1"/>
</dbReference>
<dbReference type="RefSeq" id="WP_025073714.1">
    <property type="nucleotide sequence ID" value="NZ_FQVD01000002.1"/>
</dbReference>
<keyword evidence="10" id="KW-1185">Reference proteome</keyword>
<dbReference type="GO" id="GO:0009279">
    <property type="term" value="C:cell outer membrane"/>
    <property type="evidence" value="ECO:0007669"/>
    <property type="project" value="UniProtKB-SubCell"/>
</dbReference>
<accession>A0A1M4TI31</accession>
<keyword evidence="2" id="KW-0813">Transport</keyword>
<keyword evidence="4" id="KW-0812">Transmembrane</keyword>
<evidence type="ECO:0000256" key="7">
    <source>
        <dbReference type="ARBA" id="ARBA00023237"/>
    </source>
</evidence>
<dbReference type="AlphaFoldDB" id="A0A1M4TI31"/>